<feature type="transmembrane region" description="Helical" evidence="1">
    <location>
        <begin position="12"/>
        <end position="36"/>
    </location>
</feature>
<sequence length="257" mass="28916">MCHLQRLNLQGLLVFAFYRMESVGVISFIVMVTTAGNMCDAGRPNNYPSCNDILSVPPVVSSCLYFCRDHRGWRQQKYPNETPCKLSSLNNKTGRCWNGICQRRWYPSPTACDHTYNGKGYATTCTRNCSENGISRTVPYKNGTPCLTLSERGKPYGGAGMCRKGVCVNGDDLGLQDEPMVHPPHLLGCKVKENYSKMVLQSCYYYCQMGNKWYYGYYNSTLSSSCNLYDPNMPNLLGWCCKGVCMKKPHCGMHSIP</sequence>
<protein>
    <submittedName>
        <fullName evidence="2">Basic tail secreted protein</fullName>
    </submittedName>
</protein>
<dbReference type="AlphaFoldDB" id="A0A224Y1N6"/>
<organism evidence="2">
    <name type="scientific">Rhipicephalus zambeziensis</name>
    <dbReference type="NCBI Taxonomy" id="60191"/>
    <lineage>
        <taxon>Eukaryota</taxon>
        <taxon>Metazoa</taxon>
        <taxon>Ecdysozoa</taxon>
        <taxon>Arthropoda</taxon>
        <taxon>Chelicerata</taxon>
        <taxon>Arachnida</taxon>
        <taxon>Acari</taxon>
        <taxon>Parasitiformes</taxon>
        <taxon>Ixodida</taxon>
        <taxon>Ixodoidea</taxon>
        <taxon>Ixodidae</taxon>
        <taxon>Rhipicephalinae</taxon>
        <taxon>Rhipicephalus</taxon>
        <taxon>Rhipicephalus</taxon>
    </lineage>
</organism>
<accession>A0A224Y1N6</accession>
<reference evidence="2" key="1">
    <citation type="journal article" date="2017" name="Parasit. Vectors">
        <title>Sialotranscriptomics of Rhipicephalus zambeziensis reveals intricate expression profiles of secretory proteins and suggests tight temporal transcriptional regulation during blood-feeding.</title>
        <authorList>
            <person name="de Castro M.H."/>
            <person name="de Klerk D."/>
            <person name="Pienaar R."/>
            <person name="Rees D.J.G."/>
            <person name="Mans B.J."/>
        </authorList>
    </citation>
    <scope>NUCLEOTIDE SEQUENCE</scope>
    <source>
        <tissue evidence="2">Salivary glands</tissue>
    </source>
</reference>
<keyword evidence="1" id="KW-0472">Membrane</keyword>
<evidence type="ECO:0000256" key="1">
    <source>
        <dbReference type="SAM" id="Phobius"/>
    </source>
</evidence>
<proteinExistence type="predicted"/>
<name>A0A224Y1N6_9ACAR</name>
<evidence type="ECO:0000313" key="2">
    <source>
        <dbReference type="EMBL" id="MAA11477.1"/>
    </source>
</evidence>
<keyword evidence="1" id="KW-0812">Transmembrane</keyword>
<dbReference type="EMBL" id="GFPF01000331">
    <property type="protein sequence ID" value="MAA11477.1"/>
    <property type="molecule type" value="Transcribed_RNA"/>
</dbReference>
<keyword evidence="1" id="KW-1133">Transmembrane helix</keyword>